<evidence type="ECO:0000259" key="2">
    <source>
        <dbReference type="Pfam" id="PF14392"/>
    </source>
</evidence>
<evidence type="ECO:0000313" key="4">
    <source>
        <dbReference type="Proteomes" id="UP000694251"/>
    </source>
</evidence>
<feature type="domain" description="Zinc knuckle CX2CX4HX4C" evidence="2">
    <location>
        <begin position="1"/>
        <end position="28"/>
    </location>
</feature>
<protein>
    <submittedName>
        <fullName evidence="3">Zinc knuckle CX2CX4HX4C</fullName>
    </submittedName>
</protein>
<proteinExistence type="predicted"/>
<organism evidence="3 4">
    <name type="scientific">Arabidopsis suecica</name>
    <name type="common">Swedish thale-cress</name>
    <name type="synonym">Cardaminopsis suecica</name>
    <dbReference type="NCBI Taxonomy" id="45249"/>
    <lineage>
        <taxon>Eukaryota</taxon>
        <taxon>Viridiplantae</taxon>
        <taxon>Streptophyta</taxon>
        <taxon>Embryophyta</taxon>
        <taxon>Tracheophyta</taxon>
        <taxon>Spermatophyta</taxon>
        <taxon>Magnoliopsida</taxon>
        <taxon>eudicotyledons</taxon>
        <taxon>Gunneridae</taxon>
        <taxon>Pentapetalae</taxon>
        <taxon>rosids</taxon>
        <taxon>malvids</taxon>
        <taxon>Brassicales</taxon>
        <taxon>Brassicaceae</taxon>
        <taxon>Camelineae</taxon>
        <taxon>Arabidopsis</taxon>
    </lineage>
</organism>
<comment type="caution">
    <text evidence="3">The sequence shown here is derived from an EMBL/GenBank/DDBJ whole genome shotgun (WGS) entry which is preliminary data.</text>
</comment>
<feature type="compositionally biased region" description="Low complexity" evidence="1">
    <location>
        <begin position="60"/>
        <end position="76"/>
    </location>
</feature>
<feature type="region of interest" description="Disordered" evidence="1">
    <location>
        <begin position="37"/>
        <end position="148"/>
    </location>
</feature>
<feature type="compositionally biased region" description="Basic and acidic residues" evidence="1">
    <location>
        <begin position="121"/>
        <end position="133"/>
    </location>
</feature>
<dbReference type="AlphaFoldDB" id="A0A8T1ZFF3"/>
<keyword evidence="4" id="KW-1185">Reference proteome</keyword>
<feature type="compositionally biased region" description="Low complexity" evidence="1">
    <location>
        <begin position="104"/>
        <end position="117"/>
    </location>
</feature>
<evidence type="ECO:0000313" key="3">
    <source>
        <dbReference type="EMBL" id="KAG7556838.1"/>
    </source>
</evidence>
<dbReference type="EMBL" id="JAEFBJ010000011">
    <property type="protein sequence ID" value="KAG7556838.1"/>
    <property type="molecule type" value="Genomic_DNA"/>
</dbReference>
<dbReference type="Pfam" id="PF14392">
    <property type="entry name" value="zf-CCHC_4"/>
    <property type="match status" value="1"/>
</dbReference>
<dbReference type="Proteomes" id="UP000694251">
    <property type="component" value="Chromosome 11"/>
</dbReference>
<accession>A0A8T1ZFF3</accession>
<dbReference type="InterPro" id="IPR025836">
    <property type="entry name" value="Zn_knuckle_CX2CX4HX4C"/>
</dbReference>
<dbReference type="OrthoDB" id="1134472at2759"/>
<evidence type="ECO:0000256" key="1">
    <source>
        <dbReference type="SAM" id="MobiDB-lite"/>
    </source>
</evidence>
<sequence>MIGFEYEKLRRIFTNCCRINHQVSHCPYLAPPDIPHEILDIPDTPGGEEERRTNSHNLSEDSTSSFSSNISSYTPISQPPRPPTPMLNLEEFLAANPLQRFPGSSSSFHPISSNSTSMQDVKAKSKYEIGESSKRKKGKHIIDDDDRNTRQCRKNNCVRFYPVDQHPP</sequence>
<name>A0A8T1ZFF3_ARASU</name>
<gene>
    <name evidence="3" type="ORF">ISN44_As11g028350</name>
</gene>
<reference evidence="3 4" key="1">
    <citation type="submission" date="2020-12" db="EMBL/GenBank/DDBJ databases">
        <title>Concerted genomic and epigenomic changes stabilize Arabidopsis allopolyploids.</title>
        <authorList>
            <person name="Chen Z."/>
        </authorList>
    </citation>
    <scope>NUCLEOTIDE SEQUENCE [LARGE SCALE GENOMIC DNA]</scope>
    <source>
        <strain evidence="3">As9502</strain>
        <tissue evidence="3">Leaf</tissue>
    </source>
</reference>